<name>A0A843X836_COLES</name>
<accession>A0A843X836</accession>
<dbReference type="PANTHER" id="PTHR43349">
    <property type="entry name" value="PINORESINOL REDUCTASE-RELATED"/>
    <property type="match status" value="1"/>
</dbReference>
<evidence type="ECO:0000259" key="2">
    <source>
        <dbReference type="Pfam" id="PF05368"/>
    </source>
</evidence>
<evidence type="ECO:0000256" key="1">
    <source>
        <dbReference type="ARBA" id="ARBA00005725"/>
    </source>
</evidence>
<comment type="similarity">
    <text evidence="1">Belongs to the NmrA-type oxidoreductase family. Isoflavone reductase subfamily.</text>
</comment>
<dbReference type="SUPFAM" id="SSF51735">
    <property type="entry name" value="NAD(P)-binding Rossmann-fold domains"/>
    <property type="match status" value="1"/>
</dbReference>
<dbReference type="GO" id="GO:0010283">
    <property type="term" value="F:pinoresinol reductase activity"/>
    <property type="evidence" value="ECO:0007669"/>
    <property type="project" value="UniProtKB-ARBA"/>
</dbReference>
<dbReference type="PANTHER" id="PTHR43349:SF4">
    <property type="entry name" value="PINORESINOL REDUCTASE 1-RELATED"/>
    <property type="match status" value="1"/>
</dbReference>
<evidence type="ECO:0000313" key="3">
    <source>
        <dbReference type="EMBL" id="MQM15120.1"/>
    </source>
</evidence>
<organism evidence="3 4">
    <name type="scientific">Colocasia esculenta</name>
    <name type="common">Wild taro</name>
    <name type="synonym">Arum esculentum</name>
    <dbReference type="NCBI Taxonomy" id="4460"/>
    <lineage>
        <taxon>Eukaryota</taxon>
        <taxon>Viridiplantae</taxon>
        <taxon>Streptophyta</taxon>
        <taxon>Embryophyta</taxon>
        <taxon>Tracheophyta</taxon>
        <taxon>Spermatophyta</taxon>
        <taxon>Magnoliopsida</taxon>
        <taxon>Liliopsida</taxon>
        <taxon>Araceae</taxon>
        <taxon>Aroideae</taxon>
        <taxon>Colocasieae</taxon>
        <taxon>Colocasia</taxon>
    </lineage>
</organism>
<dbReference type="Proteomes" id="UP000652761">
    <property type="component" value="Unassembled WGS sequence"/>
</dbReference>
<dbReference type="EMBL" id="NMUH01006375">
    <property type="protein sequence ID" value="MQM15120.1"/>
    <property type="molecule type" value="Genomic_DNA"/>
</dbReference>
<protein>
    <recommendedName>
        <fullName evidence="2">NmrA-like domain-containing protein</fullName>
    </recommendedName>
</protein>
<dbReference type="Gene3D" id="3.40.50.720">
    <property type="entry name" value="NAD(P)-binding Rossmann-like Domain"/>
    <property type="match status" value="1"/>
</dbReference>
<dbReference type="InterPro" id="IPR050608">
    <property type="entry name" value="NmrA-type/Isoflavone_red_sf"/>
</dbReference>
<dbReference type="InterPro" id="IPR008030">
    <property type="entry name" value="NmrA-like"/>
</dbReference>
<dbReference type="OrthoDB" id="419598at2759"/>
<reference evidence="3" key="1">
    <citation type="submission" date="2017-07" db="EMBL/GenBank/DDBJ databases">
        <title>Taro Niue Genome Assembly and Annotation.</title>
        <authorList>
            <person name="Atibalentja N."/>
            <person name="Keating K."/>
            <person name="Fields C.J."/>
        </authorList>
    </citation>
    <scope>NUCLEOTIDE SEQUENCE</scope>
    <source>
        <strain evidence="3">Niue_2</strain>
        <tissue evidence="3">Leaf</tissue>
    </source>
</reference>
<dbReference type="InterPro" id="IPR036291">
    <property type="entry name" value="NAD(P)-bd_dom_sf"/>
</dbReference>
<comment type="caution">
    <text evidence="3">The sequence shown here is derived from an EMBL/GenBank/DDBJ whole genome shotgun (WGS) entry which is preliminary data.</text>
</comment>
<gene>
    <name evidence="3" type="ORF">Taro_048059</name>
</gene>
<dbReference type="GO" id="GO:0044550">
    <property type="term" value="P:secondary metabolite biosynthetic process"/>
    <property type="evidence" value="ECO:0007669"/>
    <property type="project" value="UniProtKB-ARBA"/>
</dbReference>
<sequence>MLLSFKAQGARLVESSFSDHGSLVDTVKQVDVVICAMSGVHFRSHNLLLQLKLVDAIKEAGNVTRFLRSEFGMDPTRMGDEPGRVSFDEKMTVRKAIKDAGIPHTYVSANCFADYFGQSPVLQEKGPTRRAWVTVWAAPAETDDLRALSPSGLCSIGPASLPVASPPMDDVLLSLRQLHLGEAKSVRSSWGLQANAAVGSPRGLSVRPGFCSVPTTLTSAVVARGGLFDGWEAPAEGGVREGAEG</sequence>
<dbReference type="Pfam" id="PF05368">
    <property type="entry name" value="NmrA"/>
    <property type="match status" value="1"/>
</dbReference>
<evidence type="ECO:0000313" key="4">
    <source>
        <dbReference type="Proteomes" id="UP000652761"/>
    </source>
</evidence>
<proteinExistence type="inferred from homology"/>
<keyword evidence="4" id="KW-1185">Reference proteome</keyword>
<feature type="domain" description="NmrA-like" evidence="2">
    <location>
        <begin position="4"/>
        <end position="118"/>
    </location>
</feature>
<dbReference type="AlphaFoldDB" id="A0A843X836"/>